<evidence type="ECO:0000256" key="7">
    <source>
        <dbReference type="ARBA" id="ARBA00023128"/>
    </source>
</evidence>
<feature type="binding site" evidence="11 12">
    <location>
        <position position="157"/>
    </location>
    <ligand>
        <name>Zn(2+)</name>
        <dbReference type="ChEBI" id="CHEBI:29105"/>
    </ligand>
</feature>
<proteinExistence type="inferred from homology"/>
<evidence type="ECO:0000256" key="10">
    <source>
        <dbReference type="PIRSR" id="PIRSR037938-2"/>
    </source>
</evidence>
<dbReference type="Gene3D" id="3.30.1600.10">
    <property type="entry name" value="SIR2/SIRT2 'Small Domain"/>
    <property type="match status" value="1"/>
</dbReference>
<reference evidence="15 16" key="1">
    <citation type="journal article" date="2012" name="Science">
        <title>The Paleozoic origin of enzymatic lignin decomposition reconstructed from 31 fungal genomes.</title>
        <authorList>
            <person name="Floudas D."/>
            <person name="Binder M."/>
            <person name="Riley R."/>
            <person name="Barry K."/>
            <person name="Blanchette R.A."/>
            <person name="Henrissat B."/>
            <person name="Martinez A.T."/>
            <person name="Otillar R."/>
            <person name="Spatafora J.W."/>
            <person name="Yadav J.S."/>
            <person name="Aerts A."/>
            <person name="Benoit I."/>
            <person name="Boyd A."/>
            <person name="Carlson A."/>
            <person name="Copeland A."/>
            <person name="Coutinho P.M."/>
            <person name="de Vries R.P."/>
            <person name="Ferreira P."/>
            <person name="Findley K."/>
            <person name="Foster B."/>
            <person name="Gaskell J."/>
            <person name="Glotzer D."/>
            <person name="Gorecki P."/>
            <person name="Heitman J."/>
            <person name="Hesse C."/>
            <person name="Hori C."/>
            <person name="Igarashi K."/>
            <person name="Jurgens J.A."/>
            <person name="Kallen N."/>
            <person name="Kersten P."/>
            <person name="Kohler A."/>
            <person name="Kuees U."/>
            <person name="Kumar T.K.A."/>
            <person name="Kuo A."/>
            <person name="LaButti K."/>
            <person name="Larrondo L.F."/>
            <person name="Lindquist E."/>
            <person name="Ling A."/>
            <person name="Lombard V."/>
            <person name="Lucas S."/>
            <person name="Lundell T."/>
            <person name="Martin R."/>
            <person name="McLaughlin D.J."/>
            <person name="Morgenstern I."/>
            <person name="Morin E."/>
            <person name="Murat C."/>
            <person name="Nagy L.G."/>
            <person name="Nolan M."/>
            <person name="Ohm R.A."/>
            <person name="Patyshakuliyeva A."/>
            <person name="Rokas A."/>
            <person name="Ruiz-Duenas F.J."/>
            <person name="Sabat G."/>
            <person name="Salamov A."/>
            <person name="Samejima M."/>
            <person name="Schmutz J."/>
            <person name="Slot J.C."/>
            <person name="St John F."/>
            <person name="Stenlid J."/>
            <person name="Sun H."/>
            <person name="Sun S."/>
            <person name="Syed K."/>
            <person name="Tsang A."/>
            <person name="Wiebenga A."/>
            <person name="Young D."/>
            <person name="Pisabarro A."/>
            <person name="Eastwood D.C."/>
            <person name="Martin F."/>
            <person name="Cullen D."/>
            <person name="Grigoriev I.V."/>
            <person name="Hibbett D.S."/>
        </authorList>
    </citation>
    <scope>NUCLEOTIDE SEQUENCE [LARGE SCALE GENOMIC DNA]</scope>
    <source>
        <strain evidence="15 16">ATCC 11539</strain>
    </source>
</reference>
<evidence type="ECO:0000256" key="9">
    <source>
        <dbReference type="PIRSR" id="PIRSR037938-1"/>
    </source>
</evidence>
<dbReference type="eggNOG" id="KOG2682">
    <property type="taxonomic scope" value="Eukaryota"/>
</dbReference>
<keyword evidence="4 8" id="KW-0479">Metal-binding</keyword>
<keyword evidence="3 8" id="KW-0808">Transferase</keyword>
<evidence type="ECO:0000256" key="6">
    <source>
        <dbReference type="ARBA" id="ARBA00023027"/>
    </source>
</evidence>
<comment type="cofactor">
    <cofactor evidence="11">
        <name>Zn(2+)</name>
        <dbReference type="ChEBI" id="CHEBI:29105"/>
    </cofactor>
    <text evidence="11">Binds 1 zinc ion per subunit.</text>
</comment>
<dbReference type="PIRSF" id="PIRSF037938">
    <property type="entry name" value="SIR2_euk"/>
    <property type="match status" value="1"/>
</dbReference>
<feature type="binding site" evidence="10">
    <location>
        <begin position="44"/>
        <end position="48"/>
    </location>
    <ligand>
        <name>NAD(+)</name>
        <dbReference type="ChEBI" id="CHEBI:57540"/>
    </ligand>
</feature>
<dbReference type="OrthoDB" id="420264at2759"/>
<dbReference type="InterPro" id="IPR017328">
    <property type="entry name" value="Sirtuin_class_I"/>
</dbReference>
<dbReference type="KEGG" id="gtr:GLOTRDRAFT_81523"/>
<feature type="region of interest" description="Disordered" evidence="13">
    <location>
        <begin position="300"/>
        <end position="406"/>
    </location>
</feature>
<evidence type="ECO:0000259" key="14">
    <source>
        <dbReference type="PROSITE" id="PS50305"/>
    </source>
</evidence>
<evidence type="ECO:0000313" key="15">
    <source>
        <dbReference type="EMBL" id="EPQ50965.1"/>
    </source>
</evidence>
<comment type="similarity">
    <text evidence="2 8">Belongs to the sirtuin family. Class I subfamily.</text>
</comment>
<dbReference type="AlphaFoldDB" id="S7R9N7"/>
<evidence type="ECO:0000256" key="4">
    <source>
        <dbReference type="ARBA" id="ARBA00022723"/>
    </source>
</evidence>
<evidence type="ECO:0000256" key="1">
    <source>
        <dbReference type="ARBA" id="ARBA00004173"/>
    </source>
</evidence>
<keyword evidence="7" id="KW-0496">Mitochondrion</keyword>
<evidence type="ECO:0000256" key="11">
    <source>
        <dbReference type="PIRSR" id="PIRSR037938-3"/>
    </source>
</evidence>
<dbReference type="EC" id="2.3.1.286" evidence="8"/>
<dbReference type="PANTHER" id="PTHR11085:SF6">
    <property type="entry name" value="NAD-DEPENDENT PROTEIN DEACETYLASE SIRTUIN-2"/>
    <property type="match status" value="1"/>
</dbReference>
<dbReference type="InterPro" id="IPR026590">
    <property type="entry name" value="Ssirtuin_cat_dom"/>
</dbReference>
<name>S7R9N7_GLOTA</name>
<comment type="subcellular location">
    <subcellularLocation>
        <location evidence="1">Mitochondrion</location>
    </subcellularLocation>
</comment>
<feature type="active site" description="Proton acceptor" evidence="9 12">
    <location>
        <position position="146"/>
    </location>
</feature>
<accession>S7R9N7</accession>
<feature type="binding site" evidence="10">
    <location>
        <begin position="242"/>
        <end position="244"/>
    </location>
    <ligand>
        <name>NAD(+)</name>
        <dbReference type="ChEBI" id="CHEBI:57540"/>
    </ligand>
</feature>
<dbReference type="GeneID" id="19309083"/>
<feature type="binding site" evidence="10">
    <location>
        <begin position="126"/>
        <end position="129"/>
    </location>
    <ligand>
        <name>NAD(+)</name>
        <dbReference type="ChEBI" id="CHEBI:57540"/>
    </ligand>
</feature>
<evidence type="ECO:0000256" key="5">
    <source>
        <dbReference type="ARBA" id="ARBA00022833"/>
    </source>
</evidence>
<dbReference type="GO" id="GO:0005739">
    <property type="term" value="C:mitochondrion"/>
    <property type="evidence" value="ECO:0007669"/>
    <property type="project" value="UniProtKB-SubCell"/>
</dbReference>
<evidence type="ECO:0000313" key="16">
    <source>
        <dbReference type="Proteomes" id="UP000030669"/>
    </source>
</evidence>
<keyword evidence="5 8" id="KW-0862">Zinc</keyword>
<dbReference type="HOGENOM" id="CLU_023643_0_0_1"/>
<dbReference type="GO" id="GO:0070403">
    <property type="term" value="F:NAD+ binding"/>
    <property type="evidence" value="ECO:0007669"/>
    <property type="project" value="UniProtKB-UniRule"/>
</dbReference>
<dbReference type="OMA" id="ATHSCID"/>
<keyword evidence="6 8" id="KW-0520">NAD</keyword>
<evidence type="ECO:0000256" key="3">
    <source>
        <dbReference type="ARBA" id="ARBA00022679"/>
    </source>
</evidence>
<dbReference type="GO" id="GO:0017136">
    <property type="term" value="F:histone deacetylase activity, NAD-dependent"/>
    <property type="evidence" value="ECO:0007669"/>
    <property type="project" value="InterPro"/>
</dbReference>
<dbReference type="GO" id="GO:0005634">
    <property type="term" value="C:nucleus"/>
    <property type="evidence" value="ECO:0007669"/>
    <property type="project" value="TreeGrafter"/>
</dbReference>
<dbReference type="InterPro" id="IPR026591">
    <property type="entry name" value="Sirtuin_cat_small_dom_sf"/>
</dbReference>
<feature type="binding site" evidence="11 12">
    <location>
        <position position="181"/>
    </location>
    <ligand>
        <name>Zn(2+)</name>
        <dbReference type="ChEBI" id="CHEBI:29105"/>
    </ligand>
</feature>
<feature type="binding site" evidence="11 12">
    <location>
        <position position="178"/>
    </location>
    <ligand>
        <name>Zn(2+)</name>
        <dbReference type="ChEBI" id="CHEBI:29105"/>
    </ligand>
</feature>
<protein>
    <recommendedName>
        <fullName evidence="8">NAD-dependent protein deacetylase</fullName>
        <ecNumber evidence="8">2.3.1.286</ecNumber>
    </recommendedName>
</protein>
<evidence type="ECO:0000256" key="2">
    <source>
        <dbReference type="ARBA" id="ARBA00006924"/>
    </source>
</evidence>
<dbReference type="RefSeq" id="XP_007870419.1">
    <property type="nucleotide sequence ID" value="XM_007872228.1"/>
</dbReference>
<feature type="binding site" evidence="10">
    <location>
        <position position="262"/>
    </location>
    <ligand>
        <name>NAD(+)</name>
        <dbReference type="ChEBI" id="CHEBI:57540"/>
    </ligand>
</feature>
<evidence type="ECO:0000256" key="12">
    <source>
        <dbReference type="PROSITE-ProRule" id="PRU00236"/>
    </source>
</evidence>
<dbReference type="Proteomes" id="UP000030669">
    <property type="component" value="Unassembled WGS sequence"/>
</dbReference>
<dbReference type="InterPro" id="IPR050134">
    <property type="entry name" value="NAD-dep_sirtuin_deacylases"/>
</dbReference>
<feature type="binding site" evidence="11 12">
    <location>
        <position position="154"/>
    </location>
    <ligand>
        <name>Zn(2+)</name>
        <dbReference type="ChEBI" id="CHEBI:29105"/>
    </ligand>
</feature>
<dbReference type="CDD" id="cd01408">
    <property type="entry name" value="SIRT1"/>
    <property type="match status" value="1"/>
</dbReference>
<feature type="compositionally biased region" description="Basic and acidic residues" evidence="13">
    <location>
        <begin position="396"/>
        <end position="406"/>
    </location>
</feature>
<dbReference type="Pfam" id="PF02146">
    <property type="entry name" value="SIR2"/>
    <property type="match status" value="1"/>
</dbReference>
<comment type="catalytic activity">
    <reaction evidence="8">
        <text>N(6)-acetyl-L-lysyl-[protein] + NAD(+) + H2O = 2''-O-acetyl-ADP-D-ribose + nicotinamide + L-lysyl-[protein]</text>
        <dbReference type="Rhea" id="RHEA:43636"/>
        <dbReference type="Rhea" id="RHEA-COMP:9752"/>
        <dbReference type="Rhea" id="RHEA-COMP:10731"/>
        <dbReference type="ChEBI" id="CHEBI:15377"/>
        <dbReference type="ChEBI" id="CHEBI:17154"/>
        <dbReference type="ChEBI" id="CHEBI:29969"/>
        <dbReference type="ChEBI" id="CHEBI:57540"/>
        <dbReference type="ChEBI" id="CHEBI:61930"/>
        <dbReference type="ChEBI" id="CHEBI:83767"/>
        <dbReference type="EC" id="2.3.1.286"/>
    </reaction>
</comment>
<feature type="domain" description="Deacetylase sirtuin-type" evidence="14">
    <location>
        <begin position="16"/>
        <end position="276"/>
    </location>
</feature>
<feature type="binding site" evidence="10">
    <location>
        <begin position="54"/>
        <end position="56"/>
    </location>
    <ligand>
        <name>NAD(+)</name>
        <dbReference type="ChEBI" id="CHEBI:57540"/>
    </ligand>
</feature>
<dbReference type="GO" id="GO:0008270">
    <property type="term" value="F:zinc ion binding"/>
    <property type="evidence" value="ECO:0007669"/>
    <property type="project" value="UniProtKB-UniRule"/>
</dbReference>
<feature type="compositionally biased region" description="Basic and acidic residues" evidence="13">
    <location>
        <begin position="300"/>
        <end position="366"/>
    </location>
</feature>
<evidence type="ECO:0000256" key="13">
    <source>
        <dbReference type="SAM" id="MobiDB-lite"/>
    </source>
</evidence>
<gene>
    <name evidence="15" type="ORF">GLOTRDRAFT_81523</name>
</gene>
<sequence length="406" mass="46046">MFSFLKGNQRYEGKPTVLEACDLASIVKYMKSDKCKRVFIMNGAGISTSSGIPDFRSPDTGLYANLARLNLPYPEAVFEINFFRRNPKPFYMLAKELYPGNFRPTPAHSFIKVLDNHKKLVKCFTQNIDTLERRAGVPDDKLVEAHGSYASQRCIDCKRPYDAQKLKDKLYKEEVARCEKCGGLVKPDIVFFGESLPPLFHRSIPLLQSADLLIVMGTSLVVHPFASLVDLVPEDCPRLLINLEHVGDFGSRPNDVVYLGKCDDGVRELCRLLGWDKELEREWEKTKYTLERLQEDVAKTEVKEKEAEEKVSQARTDAEKEEAQKELKAAELEEKKTKEEEARIRKLRSEEEELPREVDELAKEIGESLAVSDKGDVKPEVTTGSEPEAEEEKDGTEDLKGPEGKL</sequence>
<dbReference type="EMBL" id="KB469312">
    <property type="protein sequence ID" value="EPQ50965.1"/>
    <property type="molecule type" value="Genomic_DNA"/>
</dbReference>
<dbReference type="STRING" id="670483.S7R9N7"/>
<dbReference type="PANTHER" id="PTHR11085">
    <property type="entry name" value="NAD-DEPENDENT PROTEIN DEACYLASE SIRTUIN-5, MITOCHONDRIAL-RELATED"/>
    <property type="match status" value="1"/>
</dbReference>
<dbReference type="InterPro" id="IPR003000">
    <property type="entry name" value="Sirtuin"/>
</dbReference>
<keyword evidence="16" id="KW-1185">Reference proteome</keyword>
<dbReference type="SUPFAM" id="SSF52467">
    <property type="entry name" value="DHS-like NAD/FAD-binding domain"/>
    <property type="match status" value="1"/>
</dbReference>
<dbReference type="PROSITE" id="PS50305">
    <property type="entry name" value="SIRTUIN"/>
    <property type="match status" value="1"/>
</dbReference>
<dbReference type="Gene3D" id="3.40.50.1220">
    <property type="entry name" value="TPP-binding domain"/>
    <property type="match status" value="1"/>
</dbReference>
<evidence type="ECO:0000256" key="8">
    <source>
        <dbReference type="PIRNR" id="PIRNR037938"/>
    </source>
</evidence>
<dbReference type="InterPro" id="IPR029035">
    <property type="entry name" value="DHS-like_NAD/FAD-binding_dom"/>
</dbReference>
<feature type="binding site" evidence="10">
    <location>
        <begin position="218"/>
        <end position="219"/>
    </location>
    <ligand>
        <name>NAD(+)</name>
        <dbReference type="ChEBI" id="CHEBI:57540"/>
    </ligand>
</feature>
<organism evidence="15 16">
    <name type="scientific">Gloeophyllum trabeum (strain ATCC 11539 / FP-39264 / Madison 617)</name>
    <name type="common">Brown rot fungus</name>
    <dbReference type="NCBI Taxonomy" id="670483"/>
    <lineage>
        <taxon>Eukaryota</taxon>
        <taxon>Fungi</taxon>
        <taxon>Dikarya</taxon>
        <taxon>Basidiomycota</taxon>
        <taxon>Agaricomycotina</taxon>
        <taxon>Agaricomycetes</taxon>
        <taxon>Gloeophyllales</taxon>
        <taxon>Gloeophyllaceae</taxon>
        <taxon>Gloeophyllum</taxon>
    </lineage>
</organism>